<name>A0ACA9S5T4_9GLOM</name>
<organism evidence="1 2">
    <name type="scientific">Racocetra persica</name>
    <dbReference type="NCBI Taxonomy" id="160502"/>
    <lineage>
        <taxon>Eukaryota</taxon>
        <taxon>Fungi</taxon>
        <taxon>Fungi incertae sedis</taxon>
        <taxon>Mucoromycota</taxon>
        <taxon>Glomeromycotina</taxon>
        <taxon>Glomeromycetes</taxon>
        <taxon>Diversisporales</taxon>
        <taxon>Gigasporaceae</taxon>
        <taxon>Racocetra</taxon>
    </lineage>
</organism>
<dbReference type="EMBL" id="CAJVQC010087957">
    <property type="protein sequence ID" value="CAG8823747.1"/>
    <property type="molecule type" value="Genomic_DNA"/>
</dbReference>
<feature type="non-terminal residue" evidence="1">
    <location>
        <position position="1"/>
    </location>
</feature>
<evidence type="ECO:0000313" key="1">
    <source>
        <dbReference type="EMBL" id="CAG8823747.1"/>
    </source>
</evidence>
<gene>
    <name evidence="1" type="ORF">RPERSI_LOCUS26091</name>
</gene>
<accession>A0ACA9S5T4</accession>
<dbReference type="Proteomes" id="UP000789920">
    <property type="component" value="Unassembled WGS sequence"/>
</dbReference>
<protein>
    <submittedName>
        <fullName evidence="1">21326_t:CDS:1</fullName>
    </submittedName>
</protein>
<comment type="caution">
    <text evidence="1">The sequence shown here is derived from an EMBL/GenBank/DDBJ whole genome shotgun (WGS) entry which is preliminary data.</text>
</comment>
<proteinExistence type="predicted"/>
<reference evidence="1" key="1">
    <citation type="submission" date="2021-06" db="EMBL/GenBank/DDBJ databases">
        <authorList>
            <person name="Kallberg Y."/>
            <person name="Tangrot J."/>
            <person name="Rosling A."/>
        </authorList>
    </citation>
    <scope>NUCLEOTIDE SEQUENCE</scope>
    <source>
        <strain evidence="1">MA461A</strain>
    </source>
</reference>
<evidence type="ECO:0000313" key="2">
    <source>
        <dbReference type="Proteomes" id="UP000789920"/>
    </source>
</evidence>
<keyword evidence="2" id="KW-1185">Reference proteome</keyword>
<sequence length="218" mass="25452">SAKAETDVPENVLEFISQRRRWLNGSFFTAFYSIVKFTQIWSSGQPLYRKILLQIQFIYNTVPTIDFKSISSIQEALKNAAFRDIVISAALTYLLYLFSSFIYCEPWHMFICLIQYILLVLSYVNILMIYAFCNTHDVSWGTKGDNTNTRNLNGVLVIEEDDKATIKINVIEKEDINVAYNNIIKELKNKGHEEKQHRNAFTKKDDYYKLFRTNLVLS</sequence>